<keyword evidence="11" id="KW-0325">Glycoprotein</keyword>
<dbReference type="AlphaFoldDB" id="A0AAV3PAP7"/>
<evidence type="ECO:0000256" key="12">
    <source>
        <dbReference type="SAM" id="Phobius"/>
    </source>
</evidence>
<keyword evidence="5" id="KW-0732">Signal</keyword>
<keyword evidence="4 12" id="KW-0812">Transmembrane</keyword>
<protein>
    <submittedName>
        <fullName evidence="14">Transmembrane signal receptor</fullName>
    </submittedName>
</protein>
<evidence type="ECO:0000313" key="15">
    <source>
        <dbReference type="Proteomes" id="UP001454036"/>
    </source>
</evidence>
<gene>
    <name evidence="14" type="ORF">LIER_43016</name>
</gene>
<keyword evidence="7" id="KW-0547">Nucleotide-binding</keyword>
<keyword evidence="8" id="KW-0067">ATP-binding</keyword>
<dbReference type="Proteomes" id="UP001454036">
    <property type="component" value="Unassembled WGS sequence"/>
</dbReference>
<dbReference type="Pfam" id="PF13855">
    <property type="entry name" value="LRR_8"/>
    <property type="match status" value="1"/>
</dbReference>
<evidence type="ECO:0000313" key="14">
    <source>
        <dbReference type="EMBL" id="GAA0148689.1"/>
    </source>
</evidence>
<dbReference type="Pfam" id="PF08263">
    <property type="entry name" value="LRRNT_2"/>
    <property type="match status" value="1"/>
</dbReference>
<evidence type="ECO:0000256" key="3">
    <source>
        <dbReference type="ARBA" id="ARBA00022614"/>
    </source>
</evidence>
<dbReference type="EMBL" id="BAABME010032214">
    <property type="protein sequence ID" value="GAA0148689.1"/>
    <property type="molecule type" value="Genomic_DNA"/>
</dbReference>
<name>A0AAV3PAP7_LITER</name>
<dbReference type="InterPro" id="IPR001611">
    <property type="entry name" value="Leu-rich_rpt"/>
</dbReference>
<sequence>MVLVTLGTGRQKWESNNLFVGLWFQLKHGNWQSKNMNCKKEEKCPPYLSGVITNLMLGAMAVWNMYSKLLINLLMFPVLIYASKEPDIEGEALIQLLEALNDSSHSLADWNYFYVSPCQSWSHVTCSEGKVVSLSLGFKRFSGTLSPSITKLKFLVSLDLQGNKLSGPLPDYLGSMQKLQILNLADNNFNGSIPASWGQLSSLKHMVIRGNHLTGSIPDSLAHIPGLVHVDLSSNDLSGNIPVQLFSVPTFNFSGTHLTCGSGFQQPCASSSPNPAASRSSSKVRISITGAVCGAFILLFFGAFLAYQFRRARKDAQDIYVDVEGMFCSPYIRLLFLDVSLSIL</sequence>
<dbReference type="SUPFAM" id="SSF52058">
    <property type="entry name" value="L domain-like"/>
    <property type="match status" value="1"/>
</dbReference>
<dbReference type="GO" id="GO:0005524">
    <property type="term" value="F:ATP binding"/>
    <property type="evidence" value="ECO:0007669"/>
    <property type="project" value="UniProtKB-KW"/>
</dbReference>
<evidence type="ECO:0000256" key="11">
    <source>
        <dbReference type="ARBA" id="ARBA00023180"/>
    </source>
</evidence>
<keyword evidence="15" id="KW-1185">Reference proteome</keyword>
<comment type="caution">
    <text evidence="14">The sequence shown here is derived from an EMBL/GenBank/DDBJ whole genome shotgun (WGS) entry which is preliminary data.</text>
</comment>
<accession>A0AAV3PAP7</accession>
<evidence type="ECO:0000256" key="1">
    <source>
        <dbReference type="ARBA" id="ARBA00004479"/>
    </source>
</evidence>
<keyword evidence="9 12" id="KW-1133">Transmembrane helix</keyword>
<evidence type="ECO:0000256" key="5">
    <source>
        <dbReference type="ARBA" id="ARBA00022729"/>
    </source>
</evidence>
<dbReference type="InterPro" id="IPR032675">
    <property type="entry name" value="LRR_dom_sf"/>
</dbReference>
<evidence type="ECO:0000256" key="9">
    <source>
        <dbReference type="ARBA" id="ARBA00022989"/>
    </source>
</evidence>
<evidence type="ECO:0000256" key="8">
    <source>
        <dbReference type="ARBA" id="ARBA00022840"/>
    </source>
</evidence>
<keyword evidence="14" id="KW-0675">Receptor</keyword>
<dbReference type="FunFam" id="3.80.10.10:FF:000275">
    <property type="entry name" value="Leucine-rich repeat receptor-like protein kinase"/>
    <property type="match status" value="1"/>
</dbReference>
<feature type="domain" description="Leucine-rich repeat-containing N-terminal plant-type" evidence="13">
    <location>
        <begin position="89"/>
        <end position="127"/>
    </location>
</feature>
<comment type="subcellular location">
    <subcellularLocation>
        <location evidence="1">Membrane</location>
        <topology evidence="1">Single-pass type I membrane protein</topology>
    </subcellularLocation>
</comment>
<evidence type="ECO:0000256" key="10">
    <source>
        <dbReference type="ARBA" id="ARBA00023136"/>
    </source>
</evidence>
<keyword evidence="10 12" id="KW-0472">Membrane</keyword>
<comment type="similarity">
    <text evidence="2">Belongs to the RLP family.</text>
</comment>
<keyword evidence="3" id="KW-0433">Leucine-rich repeat</keyword>
<evidence type="ECO:0000256" key="4">
    <source>
        <dbReference type="ARBA" id="ARBA00022692"/>
    </source>
</evidence>
<feature type="transmembrane region" description="Helical" evidence="12">
    <location>
        <begin position="46"/>
        <end position="66"/>
    </location>
</feature>
<dbReference type="InterPro" id="IPR050647">
    <property type="entry name" value="Plant_LRR-RLKs"/>
</dbReference>
<evidence type="ECO:0000256" key="2">
    <source>
        <dbReference type="ARBA" id="ARBA00009592"/>
    </source>
</evidence>
<feature type="transmembrane region" description="Helical" evidence="12">
    <location>
        <begin position="286"/>
        <end position="307"/>
    </location>
</feature>
<evidence type="ECO:0000256" key="7">
    <source>
        <dbReference type="ARBA" id="ARBA00022741"/>
    </source>
</evidence>
<reference evidence="14 15" key="1">
    <citation type="submission" date="2024-01" db="EMBL/GenBank/DDBJ databases">
        <title>The complete chloroplast genome sequence of Lithospermum erythrorhizon: insights into the phylogenetic relationship among Boraginaceae species and the maternal lineages of purple gromwells.</title>
        <authorList>
            <person name="Okada T."/>
            <person name="Watanabe K."/>
        </authorList>
    </citation>
    <scope>NUCLEOTIDE SEQUENCE [LARGE SCALE GENOMIC DNA]</scope>
</reference>
<dbReference type="PANTHER" id="PTHR48056">
    <property type="entry name" value="LRR RECEPTOR-LIKE SERINE/THREONINE-PROTEIN KINASE-RELATED"/>
    <property type="match status" value="1"/>
</dbReference>
<keyword evidence="6" id="KW-0677">Repeat</keyword>
<organism evidence="14 15">
    <name type="scientific">Lithospermum erythrorhizon</name>
    <name type="common">Purple gromwell</name>
    <name type="synonym">Lithospermum officinale var. erythrorhizon</name>
    <dbReference type="NCBI Taxonomy" id="34254"/>
    <lineage>
        <taxon>Eukaryota</taxon>
        <taxon>Viridiplantae</taxon>
        <taxon>Streptophyta</taxon>
        <taxon>Embryophyta</taxon>
        <taxon>Tracheophyta</taxon>
        <taxon>Spermatophyta</taxon>
        <taxon>Magnoliopsida</taxon>
        <taxon>eudicotyledons</taxon>
        <taxon>Gunneridae</taxon>
        <taxon>Pentapetalae</taxon>
        <taxon>asterids</taxon>
        <taxon>lamiids</taxon>
        <taxon>Boraginales</taxon>
        <taxon>Boraginaceae</taxon>
        <taxon>Boraginoideae</taxon>
        <taxon>Lithospermeae</taxon>
        <taxon>Lithospermum</taxon>
    </lineage>
</organism>
<proteinExistence type="inferred from homology"/>
<evidence type="ECO:0000256" key="6">
    <source>
        <dbReference type="ARBA" id="ARBA00022737"/>
    </source>
</evidence>
<dbReference type="PANTHER" id="PTHR48056:SF81">
    <property type="entry name" value="RECEPTOR PROTEIN-TYROSINE KINASE CEPR1"/>
    <property type="match status" value="1"/>
</dbReference>
<dbReference type="GO" id="GO:0016020">
    <property type="term" value="C:membrane"/>
    <property type="evidence" value="ECO:0007669"/>
    <property type="project" value="UniProtKB-SubCell"/>
</dbReference>
<dbReference type="Pfam" id="PF00560">
    <property type="entry name" value="LRR_1"/>
    <property type="match status" value="1"/>
</dbReference>
<evidence type="ECO:0000259" key="13">
    <source>
        <dbReference type="Pfam" id="PF08263"/>
    </source>
</evidence>
<dbReference type="InterPro" id="IPR013210">
    <property type="entry name" value="LRR_N_plant-typ"/>
</dbReference>
<dbReference type="Gene3D" id="3.80.10.10">
    <property type="entry name" value="Ribonuclease Inhibitor"/>
    <property type="match status" value="1"/>
</dbReference>